<keyword evidence="3" id="KW-0410">Iron transport</keyword>
<gene>
    <name evidence="10" type="ORF">QOZ92_001481</name>
</gene>
<dbReference type="GO" id="GO:0005524">
    <property type="term" value="F:ATP binding"/>
    <property type="evidence" value="ECO:0007669"/>
    <property type="project" value="UniProtKB-KW"/>
</dbReference>
<accession>A0ABU0MZM3</accession>
<dbReference type="InterPro" id="IPR003593">
    <property type="entry name" value="AAA+_ATPase"/>
</dbReference>
<dbReference type="PROSITE" id="PS00211">
    <property type="entry name" value="ABC_TRANSPORTER_1"/>
    <property type="match status" value="1"/>
</dbReference>
<keyword evidence="7" id="KW-0406">Ion transport</keyword>
<keyword evidence="11" id="KW-1185">Reference proteome</keyword>
<organism evidence="10 11">
    <name type="scientific">Paraclostridium ghonii</name>
    <dbReference type="NCBI Taxonomy" id="29358"/>
    <lineage>
        <taxon>Bacteria</taxon>
        <taxon>Bacillati</taxon>
        <taxon>Bacillota</taxon>
        <taxon>Clostridia</taxon>
        <taxon>Peptostreptococcales</taxon>
        <taxon>Peptostreptococcaceae</taxon>
        <taxon>Paraclostridium</taxon>
    </lineage>
</organism>
<evidence type="ECO:0000313" key="10">
    <source>
        <dbReference type="EMBL" id="MDQ0556367.1"/>
    </source>
</evidence>
<dbReference type="EMBL" id="JAUSWG010000005">
    <property type="protein sequence ID" value="MDQ0556367.1"/>
    <property type="molecule type" value="Genomic_DNA"/>
</dbReference>
<keyword evidence="1" id="KW-0813">Transport</keyword>
<dbReference type="Proteomes" id="UP001232584">
    <property type="component" value="Unassembled WGS sequence"/>
</dbReference>
<evidence type="ECO:0000256" key="7">
    <source>
        <dbReference type="ARBA" id="ARBA00023065"/>
    </source>
</evidence>
<feature type="domain" description="ABC transporter" evidence="9">
    <location>
        <begin position="2"/>
        <end position="224"/>
    </location>
</feature>
<evidence type="ECO:0000256" key="4">
    <source>
        <dbReference type="ARBA" id="ARBA00022741"/>
    </source>
</evidence>
<dbReference type="InterPro" id="IPR003439">
    <property type="entry name" value="ABC_transporter-like_ATP-bd"/>
</dbReference>
<evidence type="ECO:0000256" key="2">
    <source>
        <dbReference type="ARBA" id="ARBA00022475"/>
    </source>
</evidence>
<evidence type="ECO:0000259" key="9">
    <source>
        <dbReference type="PROSITE" id="PS50893"/>
    </source>
</evidence>
<dbReference type="SUPFAM" id="SSF52540">
    <property type="entry name" value="P-loop containing nucleoside triphosphate hydrolases"/>
    <property type="match status" value="1"/>
</dbReference>
<dbReference type="PROSITE" id="PS50893">
    <property type="entry name" value="ABC_TRANSPORTER_2"/>
    <property type="match status" value="1"/>
</dbReference>
<evidence type="ECO:0000256" key="3">
    <source>
        <dbReference type="ARBA" id="ARBA00022496"/>
    </source>
</evidence>
<dbReference type="CDD" id="cd03259">
    <property type="entry name" value="ABC_Carb_Solutes_like"/>
    <property type="match status" value="1"/>
</dbReference>
<keyword evidence="8" id="KW-0472">Membrane</keyword>
<dbReference type="Gene3D" id="3.40.50.300">
    <property type="entry name" value="P-loop containing nucleotide triphosphate hydrolases"/>
    <property type="match status" value="1"/>
</dbReference>
<dbReference type="InterPro" id="IPR015853">
    <property type="entry name" value="ABC_transpr_FbpC"/>
</dbReference>
<name>A0ABU0MZM3_9FIRM</name>
<sequence length="224" mass="25429">MLKIKNLHFKYKNSKVDSIKNFNIDINKGEIVSILGESGSGKSTVLRVVAGLEEAYKGRITIANNIVYDNNYFVEPEKRGIGMVFQDYALFPHMNVAKNIMFGLKKMNKSDREARMMDMLKLVNLEEYKDKYPYELSGGQQQRIAIARALAPNPSILLLDEPFSNLDANLKERIRNELKEIIQKAAITCIFVTHDIEDAKALADKVVIIDKGKIIKEGSTRDLF</sequence>
<proteinExistence type="predicted"/>
<keyword evidence="6" id="KW-0408">Iron</keyword>
<evidence type="ECO:0000313" key="11">
    <source>
        <dbReference type="Proteomes" id="UP001232584"/>
    </source>
</evidence>
<dbReference type="PANTHER" id="PTHR42781">
    <property type="entry name" value="SPERMIDINE/PUTRESCINE IMPORT ATP-BINDING PROTEIN POTA"/>
    <property type="match status" value="1"/>
</dbReference>
<dbReference type="Pfam" id="PF00005">
    <property type="entry name" value="ABC_tran"/>
    <property type="match status" value="1"/>
</dbReference>
<keyword evidence="4" id="KW-0547">Nucleotide-binding</keyword>
<evidence type="ECO:0000256" key="6">
    <source>
        <dbReference type="ARBA" id="ARBA00023004"/>
    </source>
</evidence>
<comment type="caution">
    <text evidence="10">The sequence shown here is derived from an EMBL/GenBank/DDBJ whole genome shotgun (WGS) entry which is preliminary data.</text>
</comment>
<dbReference type="PANTHER" id="PTHR42781:SF4">
    <property type="entry name" value="SPERMIDINE_PUTRESCINE IMPORT ATP-BINDING PROTEIN POTA"/>
    <property type="match status" value="1"/>
</dbReference>
<evidence type="ECO:0000256" key="8">
    <source>
        <dbReference type="ARBA" id="ARBA00023136"/>
    </source>
</evidence>
<reference evidence="10 11" key="1">
    <citation type="submission" date="2023-07" db="EMBL/GenBank/DDBJ databases">
        <title>Genomic Encyclopedia of Type Strains, Phase IV (KMG-IV): sequencing the most valuable type-strain genomes for metagenomic binning, comparative biology and taxonomic classification.</title>
        <authorList>
            <person name="Goeker M."/>
        </authorList>
    </citation>
    <scope>NUCLEOTIDE SEQUENCE [LARGE SCALE GENOMIC DNA]</scope>
    <source>
        <strain evidence="10 11">DSM 15049</strain>
    </source>
</reference>
<evidence type="ECO:0000256" key="1">
    <source>
        <dbReference type="ARBA" id="ARBA00022448"/>
    </source>
</evidence>
<keyword evidence="2" id="KW-1003">Cell membrane</keyword>
<keyword evidence="5 10" id="KW-0067">ATP-binding</keyword>
<dbReference type="InterPro" id="IPR050093">
    <property type="entry name" value="ABC_SmlMolc_Importer"/>
</dbReference>
<dbReference type="SMART" id="SM00382">
    <property type="entry name" value="AAA"/>
    <property type="match status" value="1"/>
</dbReference>
<dbReference type="InterPro" id="IPR017871">
    <property type="entry name" value="ABC_transporter-like_CS"/>
</dbReference>
<dbReference type="InterPro" id="IPR027417">
    <property type="entry name" value="P-loop_NTPase"/>
</dbReference>
<dbReference type="RefSeq" id="WP_307505412.1">
    <property type="nucleotide sequence ID" value="NZ_BAAACE010000021.1"/>
</dbReference>
<evidence type="ECO:0000256" key="5">
    <source>
        <dbReference type="ARBA" id="ARBA00022840"/>
    </source>
</evidence>
<protein>
    <submittedName>
        <fullName evidence="10">Iron(III) transport system ATP-binding protein</fullName>
    </submittedName>
</protein>